<dbReference type="Proteomes" id="UP000805193">
    <property type="component" value="Unassembled WGS sequence"/>
</dbReference>
<evidence type="ECO:0000313" key="1">
    <source>
        <dbReference type="EMBL" id="KAG0429964.1"/>
    </source>
</evidence>
<name>A0AC60Q7R2_IXOPE</name>
<dbReference type="EMBL" id="JABSTQ010009365">
    <property type="protein sequence ID" value="KAG0429964.1"/>
    <property type="molecule type" value="Genomic_DNA"/>
</dbReference>
<sequence length="160" mass="18184">MVAEKRRVILILDNNSARNVPLQLSAVSLKFLPANTTAKSQPLDQGVTATVKAPYKKRIYKRVFLKLQREEPIKVDLRGTIDTITASWWQVKATTIRKRFHNAGFVCDAGNSEDADRHSDAMDEAIGVEDVWSNLLENHFVPTNDTFQNYVDQDDDDCYL</sequence>
<protein>
    <submittedName>
        <fullName evidence="1">Uncharacterized protein</fullName>
    </submittedName>
</protein>
<organism evidence="1 2">
    <name type="scientific">Ixodes persulcatus</name>
    <name type="common">Taiga tick</name>
    <dbReference type="NCBI Taxonomy" id="34615"/>
    <lineage>
        <taxon>Eukaryota</taxon>
        <taxon>Metazoa</taxon>
        <taxon>Ecdysozoa</taxon>
        <taxon>Arthropoda</taxon>
        <taxon>Chelicerata</taxon>
        <taxon>Arachnida</taxon>
        <taxon>Acari</taxon>
        <taxon>Parasitiformes</taxon>
        <taxon>Ixodida</taxon>
        <taxon>Ixodoidea</taxon>
        <taxon>Ixodidae</taxon>
        <taxon>Ixodinae</taxon>
        <taxon>Ixodes</taxon>
    </lineage>
</organism>
<keyword evidence="2" id="KW-1185">Reference proteome</keyword>
<gene>
    <name evidence="1" type="ORF">HPB47_023126</name>
</gene>
<reference evidence="1 2" key="1">
    <citation type="journal article" date="2020" name="Cell">
        <title>Large-Scale Comparative Analyses of Tick Genomes Elucidate Their Genetic Diversity and Vector Capacities.</title>
        <authorList>
            <consortium name="Tick Genome and Microbiome Consortium (TIGMIC)"/>
            <person name="Jia N."/>
            <person name="Wang J."/>
            <person name="Shi W."/>
            <person name="Du L."/>
            <person name="Sun Y."/>
            <person name="Zhan W."/>
            <person name="Jiang J.F."/>
            <person name="Wang Q."/>
            <person name="Zhang B."/>
            <person name="Ji P."/>
            <person name="Bell-Sakyi L."/>
            <person name="Cui X.M."/>
            <person name="Yuan T.T."/>
            <person name="Jiang B.G."/>
            <person name="Yang W.F."/>
            <person name="Lam T.T."/>
            <person name="Chang Q.C."/>
            <person name="Ding S.J."/>
            <person name="Wang X.J."/>
            <person name="Zhu J.G."/>
            <person name="Ruan X.D."/>
            <person name="Zhao L."/>
            <person name="Wei J.T."/>
            <person name="Ye R.Z."/>
            <person name="Que T.C."/>
            <person name="Du C.H."/>
            <person name="Zhou Y.H."/>
            <person name="Cheng J.X."/>
            <person name="Dai P.F."/>
            <person name="Guo W.B."/>
            <person name="Han X.H."/>
            <person name="Huang E.J."/>
            <person name="Li L.F."/>
            <person name="Wei W."/>
            <person name="Gao Y.C."/>
            <person name="Liu J.Z."/>
            <person name="Shao H.Z."/>
            <person name="Wang X."/>
            <person name="Wang C.C."/>
            <person name="Yang T.C."/>
            <person name="Huo Q.B."/>
            <person name="Li W."/>
            <person name="Chen H.Y."/>
            <person name="Chen S.E."/>
            <person name="Zhou L.G."/>
            <person name="Ni X.B."/>
            <person name="Tian J.H."/>
            <person name="Sheng Y."/>
            <person name="Liu T."/>
            <person name="Pan Y.S."/>
            <person name="Xia L.Y."/>
            <person name="Li J."/>
            <person name="Zhao F."/>
            <person name="Cao W.C."/>
        </authorList>
    </citation>
    <scope>NUCLEOTIDE SEQUENCE [LARGE SCALE GENOMIC DNA]</scope>
    <source>
        <strain evidence="1">Iper-2018</strain>
    </source>
</reference>
<proteinExistence type="predicted"/>
<evidence type="ECO:0000313" key="2">
    <source>
        <dbReference type="Proteomes" id="UP000805193"/>
    </source>
</evidence>
<comment type="caution">
    <text evidence="1">The sequence shown here is derived from an EMBL/GenBank/DDBJ whole genome shotgun (WGS) entry which is preliminary data.</text>
</comment>
<accession>A0AC60Q7R2</accession>